<dbReference type="GO" id="GO:1990757">
    <property type="term" value="F:ubiquitin ligase activator activity"/>
    <property type="evidence" value="ECO:0007669"/>
    <property type="project" value="TreeGrafter"/>
</dbReference>
<evidence type="ECO:0000256" key="5">
    <source>
        <dbReference type="ARBA" id="ARBA00022776"/>
    </source>
</evidence>
<comment type="caution">
    <text evidence="9">The sequence shown here is derived from an EMBL/GenBank/DDBJ whole genome shotgun (WGS) entry which is preliminary data.</text>
</comment>
<dbReference type="SUPFAM" id="SSF50978">
    <property type="entry name" value="WD40 repeat-like"/>
    <property type="match status" value="1"/>
</dbReference>
<keyword evidence="3" id="KW-0132">Cell division</keyword>
<accession>S7W880</accession>
<dbReference type="PROSITE" id="PS00678">
    <property type="entry name" value="WD_REPEATS_1"/>
    <property type="match status" value="1"/>
</dbReference>
<dbReference type="Proteomes" id="UP000014978">
    <property type="component" value="Unassembled WGS sequence"/>
</dbReference>
<dbReference type="VEuPathDB" id="MicrosporidiaDB:SLOPH_2065"/>
<dbReference type="FunCoup" id="S7W880">
    <property type="interactions" value="220"/>
</dbReference>
<dbReference type="AlphaFoldDB" id="S7W880"/>
<dbReference type="PANTHER" id="PTHR19918:SF8">
    <property type="entry name" value="FI02843P"/>
    <property type="match status" value="1"/>
</dbReference>
<dbReference type="InterPro" id="IPR033010">
    <property type="entry name" value="Cdc20/Fizzy"/>
</dbReference>
<dbReference type="PROSITE" id="PS50294">
    <property type="entry name" value="WD_REPEATS_REGION"/>
    <property type="match status" value="1"/>
</dbReference>
<dbReference type="GO" id="GO:0010997">
    <property type="term" value="F:anaphase-promoting complex binding"/>
    <property type="evidence" value="ECO:0007669"/>
    <property type="project" value="InterPro"/>
</dbReference>
<keyword evidence="6" id="KW-0131">Cell cycle</keyword>
<feature type="repeat" description="WD" evidence="7">
    <location>
        <begin position="186"/>
        <end position="216"/>
    </location>
</feature>
<dbReference type="Gene3D" id="2.130.10.10">
    <property type="entry name" value="YVTN repeat-like/Quinoprotein amine dehydrogenase"/>
    <property type="match status" value="1"/>
</dbReference>
<gene>
    <name evidence="9" type="ORF">SLOPH_2065</name>
</gene>
<dbReference type="GO" id="GO:1905786">
    <property type="term" value="P:positive regulation of anaphase-promoting complex-dependent catabolic process"/>
    <property type="evidence" value="ECO:0007669"/>
    <property type="project" value="TreeGrafter"/>
</dbReference>
<dbReference type="HOGENOM" id="CLU_014831_1_0_1"/>
<dbReference type="InParanoid" id="S7W880"/>
<evidence type="ECO:0000256" key="7">
    <source>
        <dbReference type="PROSITE-ProRule" id="PRU00221"/>
    </source>
</evidence>
<dbReference type="GO" id="GO:0031145">
    <property type="term" value="P:anaphase-promoting complex-dependent catabolic process"/>
    <property type="evidence" value="ECO:0007669"/>
    <property type="project" value="TreeGrafter"/>
</dbReference>
<dbReference type="InterPro" id="IPR001680">
    <property type="entry name" value="WD40_rpt"/>
</dbReference>
<keyword evidence="2 7" id="KW-0853">WD repeat</keyword>
<comment type="similarity">
    <text evidence="1">Belongs to the WD repeat CDC20/Fizzy family.</text>
</comment>
<proteinExistence type="inferred from homology"/>
<protein>
    <submittedName>
        <fullName evidence="9">WD repeat domain protein</fullName>
    </submittedName>
</protein>
<keyword evidence="5" id="KW-0498">Mitosis</keyword>
<dbReference type="STRING" id="1358809.S7W880"/>
<evidence type="ECO:0000313" key="9">
    <source>
        <dbReference type="EMBL" id="EPR79046.1"/>
    </source>
</evidence>
<evidence type="ECO:0000256" key="3">
    <source>
        <dbReference type="ARBA" id="ARBA00022618"/>
    </source>
</evidence>
<reference evidence="10" key="1">
    <citation type="journal article" date="2013" name="PLoS Genet.">
        <title>The genome of Spraguea lophii and the basis of host-microsporidian interactions.</title>
        <authorList>
            <person name="Campbell S.E."/>
            <person name="Williams T.A."/>
            <person name="Yousuf A."/>
            <person name="Soanes D.M."/>
            <person name="Paszkiewicz K.H."/>
            <person name="Williams B.A.P."/>
        </authorList>
    </citation>
    <scope>NUCLEOTIDE SEQUENCE [LARGE SCALE GENOMIC DNA]</scope>
    <source>
        <strain evidence="10">42_110</strain>
    </source>
</reference>
<keyword evidence="10" id="KW-1185">Reference proteome</keyword>
<dbReference type="EMBL" id="ATCN01000427">
    <property type="protein sequence ID" value="EPR79046.1"/>
    <property type="molecule type" value="Genomic_DNA"/>
</dbReference>
<dbReference type="InterPro" id="IPR056150">
    <property type="entry name" value="WD40_CDC20-Fz"/>
</dbReference>
<feature type="domain" description="CDC20/Fizzy WD40" evidence="8">
    <location>
        <begin position="61"/>
        <end position="347"/>
    </location>
</feature>
<feature type="repeat" description="WD" evidence="7">
    <location>
        <begin position="316"/>
        <end position="349"/>
    </location>
</feature>
<dbReference type="PROSITE" id="PS50082">
    <property type="entry name" value="WD_REPEATS_2"/>
    <property type="match status" value="2"/>
</dbReference>
<dbReference type="OrthoDB" id="10263272at2759"/>
<sequence length="364" mass="41719">MHNLSFNNIFNREPRYKRANKQDRFVRNTTNTVLAVTKYSTESRYERMLKRRIETAPYKILDAPGIIDDYYLNILDWSENNHISIALSDTVYAYNVENKKVEEIYTSENDQYVSSVKSHNNILALGVSNGKIYFYDMNTFKYMGEVKTHEVRVAALAWNDNILSCGAKDGTITNIDIRSFKPTNIYTSHTQEVCGLEWSKDKRFLASGGNDNLINIHQLTHNIPRCTLNEHRSAVKALAWCPWRNNILVSGGGSKDKTIRFWDILDRKLEKSIDVDSQVTGLKFSCKYKELISTHGYANNNICLWKASSMQMISSFGNHDARVISTAISPDGRELATVAPDENLKFWKLYDKPESVACTTFGFR</sequence>
<dbReference type="Pfam" id="PF24807">
    <property type="entry name" value="WD40_CDC20-Fz"/>
    <property type="match status" value="1"/>
</dbReference>
<evidence type="ECO:0000259" key="8">
    <source>
        <dbReference type="Pfam" id="PF24807"/>
    </source>
</evidence>
<keyword evidence="4" id="KW-0677">Repeat</keyword>
<evidence type="ECO:0000256" key="6">
    <source>
        <dbReference type="ARBA" id="ARBA00023306"/>
    </source>
</evidence>
<dbReference type="GO" id="GO:0051301">
    <property type="term" value="P:cell division"/>
    <property type="evidence" value="ECO:0007669"/>
    <property type="project" value="UniProtKB-KW"/>
</dbReference>
<dbReference type="PANTHER" id="PTHR19918">
    <property type="entry name" value="CELL DIVISION CYCLE 20 CDC20 FIZZY -RELATED"/>
    <property type="match status" value="1"/>
</dbReference>
<evidence type="ECO:0000256" key="1">
    <source>
        <dbReference type="ARBA" id="ARBA00006445"/>
    </source>
</evidence>
<evidence type="ECO:0000256" key="2">
    <source>
        <dbReference type="ARBA" id="ARBA00022574"/>
    </source>
</evidence>
<evidence type="ECO:0000256" key="4">
    <source>
        <dbReference type="ARBA" id="ARBA00022737"/>
    </source>
</evidence>
<dbReference type="GO" id="GO:0005680">
    <property type="term" value="C:anaphase-promoting complex"/>
    <property type="evidence" value="ECO:0007669"/>
    <property type="project" value="TreeGrafter"/>
</dbReference>
<dbReference type="InterPro" id="IPR015943">
    <property type="entry name" value="WD40/YVTN_repeat-like_dom_sf"/>
</dbReference>
<dbReference type="InterPro" id="IPR036322">
    <property type="entry name" value="WD40_repeat_dom_sf"/>
</dbReference>
<dbReference type="OMA" id="GKHDNRV"/>
<dbReference type="SMART" id="SM00320">
    <property type="entry name" value="WD40"/>
    <property type="match status" value="6"/>
</dbReference>
<dbReference type="InterPro" id="IPR019775">
    <property type="entry name" value="WD40_repeat_CS"/>
</dbReference>
<name>S7W880_SPRLO</name>
<evidence type="ECO:0000313" key="10">
    <source>
        <dbReference type="Proteomes" id="UP000014978"/>
    </source>
</evidence>
<organism evidence="9 10">
    <name type="scientific">Spraguea lophii (strain 42_110)</name>
    <name type="common">Microsporidian parasite</name>
    <dbReference type="NCBI Taxonomy" id="1358809"/>
    <lineage>
        <taxon>Eukaryota</taxon>
        <taxon>Fungi</taxon>
        <taxon>Fungi incertae sedis</taxon>
        <taxon>Microsporidia</taxon>
        <taxon>Spragueidae</taxon>
        <taxon>Spraguea</taxon>
    </lineage>
</organism>